<dbReference type="InterPro" id="IPR029058">
    <property type="entry name" value="AB_hydrolase_fold"/>
</dbReference>
<dbReference type="Gene3D" id="3.40.50.1820">
    <property type="entry name" value="alpha/beta hydrolase"/>
    <property type="match status" value="1"/>
</dbReference>
<evidence type="ECO:0000313" key="5">
    <source>
        <dbReference type="EMBL" id="KAJ4251063.1"/>
    </source>
</evidence>
<dbReference type="InterPro" id="IPR050654">
    <property type="entry name" value="AChE-related_enzymes"/>
</dbReference>
<comment type="similarity">
    <text evidence="1 3">Belongs to the type-B carboxylesterase/lipase family.</text>
</comment>
<evidence type="ECO:0000256" key="3">
    <source>
        <dbReference type="RuleBase" id="RU361235"/>
    </source>
</evidence>
<dbReference type="OrthoDB" id="6846267at2759"/>
<proteinExistence type="inferred from homology"/>
<dbReference type="InterPro" id="IPR019826">
    <property type="entry name" value="Carboxylesterase_B_AS"/>
</dbReference>
<dbReference type="Pfam" id="PF00135">
    <property type="entry name" value="COesterase"/>
    <property type="match status" value="1"/>
</dbReference>
<name>A0A9W8RP98_9HYPO</name>
<feature type="domain" description="Carboxylesterase type B" evidence="4">
    <location>
        <begin position="48"/>
        <end position="530"/>
    </location>
</feature>
<protein>
    <recommendedName>
        <fullName evidence="3">Carboxylic ester hydrolase</fullName>
        <ecNumber evidence="3">3.1.1.-</ecNumber>
    </recommendedName>
</protein>
<dbReference type="EMBL" id="JAOQAZ010000029">
    <property type="protein sequence ID" value="KAJ4251063.1"/>
    <property type="molecule type" value="Genomic_DNA"/>
</dbReference>
<organism evidence="5 6">
    <name type="scientific">Fusarium torreyae</name>
    <dbReference type="NCBI Taxonomy" id="1237075"/>
    <lineage>
        <taxon>Eukaryota</taxon>
        <taxon>Fungi</taxon>
        <taxon>Dikarya</taxon>
        <taxon>Ascomycota</taxon>
        <taxon>Pezizomycotina</taxon>
        <taxon>Sordariomycetes</taxon>
        <taxon>Hypocreomycetidae</taxon>
        <taxon>Hypocreales</taxon>
        <taxon>Nectriaceae</taxon>
        <taxon>Fusarium</taxon>
    </lineage>
</organism>
<dbReference type="AlphaFoldDB" id="A0A9W8RP98"/>
<comment type="caution">
    <text evidence="5">The sequence shown here is derived from an EMBL/GenBank/DDBJ whole genome shotgun (WGS) entry which is preliminary data.</text>
</comment>
<accession>A0A9W8RP98</accession>
<sequence>MFCHIEATTLYDKMYASLSSVALLGSVLFSLQATANDTVPQITLKNYGVFSGTNISETLMGNKLSSGVDAWLGIDYAEQPVGDRRFRQLQSQPSSFRGVRNATKYGSVCLQDLKYPYPDEQDEACLNFNVYRTRGVPLSQKVPTLVWIHGGGFASFSARDFDGAAFVASSASPVAVVTFNYRLNSFGFLPSKLFERQGLLNLGLQDQHFFLQFLQKHLGSFGGDADQITLGGLSAGAHSTAFQYFHNYGANKNNPLFARAILQSGSPTARSFPGPEYPRYKKDFAGLMDHISCSVDTSDKDQMECLRHASAETIRAYSAKTYEDAKDQLNWPWQPSIGGLFVEKSGSQSEVEGAFHHLPIITTHTSDEGKYYTPGNLETNDDFIQFWHRISPGLNITDIALINELYPDPVAHPDSPWASSPNSTQYNRISASWSDMSYICPSRKTAEVTSRAGVPTWRLRFNTPDFPLVAQSWKGIPHSADWAYTWNDPHVPYPETARIYFSYINSFVLTGDPNKQRLDGTVEWPEYKATSDVGSGYPKQLLVNPGNFTVVEEDSTRSRQCAYWNDVERAARLYK</sequence>
<gene>
    <name evidence="5" type="ORF">NW762_011714</name>
</gene>
<evidence type="ECO:0000256" key="2">
    <source>
        <dbReference type="ARBA" id="ARBA00022801"/>
    </source>
</evidence>
<reference evidence="5" key="1">
    <citation type="submission" date="2022-09" db="EMBL/GenBank/DDBJ databases">
        <title>Fusarium specimens isolated from Avocado Roots.</title>
        <authorList>
            <person name="Stajich J."/>
            <person name="Roper C."/>
            <person name="Heimlech-Rivalta G."/>
        </authorList>
    </citation>
    <scope>NUCLEOTIDE SEQUENCE</scope>
    <source>
        <strain evidence="5">CF00136</strain>
    </source>
</reference>
<dbReference type="PANTHER" id="PTHR43918:SF4">
    <property type="entry name" value="CARBOXYLIC ESTER HYDROLASE"/>
    <property type="match status" value="1"/>
</dbReference>
<evidence type="ECO:0000313" key="6">
    <source>
        <dbReference type="Proteomes" id="UP001152049"/>
    </source>
</evidence>
<dbReference type="EC" id="3.1.1.-" evidence="3"/>
<keyword evidence="6" id="KW-1185">Reference proteome</keyword>
<dbReference type="GO" id="GO:0052689">
    <property type="term" value="F:carboxylic ester hydrolase activity"/>
    <property type="evidence" value="ECO:0007669"/>
    <property type="project" value="TreeGrafter"/>
</dbReference>
<keyword evidence="2 3" id="KW-0378">Hydrolase</keyword>
<dbReference type="InterPro" id="IPR002018">
    <property type="entry name" value="CarbesteraseB"/>
</dbReference>
<evidence type="ECO:0000256" key="1">
    <source>
        <dbReference type="ARBA" id="ARBA00005964"/>
    </source>
</evidence>
<dbReference type="PANTHER" id="PTHR43918">
    <property type="entry name" value="ACETYLCHOLINESTERASE"/>
    <property type="match status" value="1"/>
</dbReference>
<dbReference type="PROSITE" id="PS00122">
    <property type="entry name" value="CARBOXYLESTERASE_B_1"/>
    <property type="match status" value="1"/>
</dbReference>
<evidence type="ECO:0000259" key="4">
    <source>
        <dbReference type="Pfam" id="PF00135"/>
    </source>
</evidence>
<dbReference type="SUPFAM" id="SSF53474">
    <property type="entry name" value="alpha/beta-Hydrolases"/>
    <property type="match status" value="1"/>
</dbReference>
<dbReference type="Proteomes" id="UP001152049">
    <property type="component" value="Unassembled WGS sequence"/>
</dbReference>